<evidence type="ECO:0000256" key="1">
    <source>
        <dbReference type="ARBA" id="ARBA00007191"/>
    </source>
</evidence>
<organism evidence="4 5">
    <name type="scientific">Neodothiora populina</name>
    <dbReference type="NCBI Taxonomy" id="2781224"/>
    <lineage>
        <taxon>Eukaryota</taxon>
        <taxon>Fungi</taxon>
        <taxon>Dikarya</taxon>
        <taxon>Ascomycota</taxon>
        <taxon>Pezizomycotina</taxon>
        <taxon>Dothideomycetes</taxon>
        <taxon>Dothideomycetidae</taxon>
        <taxon>Dothideales</taxon>
        <taxon>Dothioraceae</taxon>
        <taxon>Neodothiora</taxon>
    </lineage>
</organism>
<dbReference type="GeneID" id="95975140"/>
<dbReference type="SUPFAM" id="SSF103196">
    <property type="entry name" value="Roadblock/LC7 domain"/>
    <property type="match status" value="1"/>
</dbReference>
<gene>
    <name evidence="4" type="ORF">AAFC00_001437</name>
</gene>
<reference evidence="4 5" key="1">
    <citation type="submission" date="2024-07" db="EMBL/GenBank/DDBJ databases">
        <title>Draft sequence of the Neodothiora populina.</title>
        <authorList>
            <person name="Drown D.D."/>
            <person name="Schuette U.S."/>
            <person name="Buechlein A.B."/>
            <person name="Rusch D.R."/>
            <person name="Winton L.W."/>
            <person name="Adams G.A."/>
        </authorList>
    </citation>
    <scope>NUCLEOTIDE SEQUENCE [LARGE SCALE GENOMIC DNA]</scope>
    <source>
        <strain evidence="4 5">CPC 39397</strain>
    </source>
</reference>
<dbReference type="EMBL" id="JBFMKM010000003">
    <property type="protein sequence ID" value="KAL1311248.1"/>
    <property type="molecule type" value="Genomic_DNA"/>
</dbReference>
<evidence type="ECO:0000313" key="5">
    <source>
        <dbReference type="Proteomes" id="UP001562354"/>
    </source>
</evidence>
<dbReference type="RefSeq" id="XP_069204097.1">
    <property type="nucleotide sequence ID" value="XM_069340626.1"/>
</dbReference>
<dbReference type="PANTHER" id="PTHR10779">
    <property type="entry name" value="DYNEIN LIGHT CHAIN ROADBLOCK"/>
    <property type="match status" value="1"/>
</dbReference>
<accession>A0ABR3PPZ1</accession>
<evidence type="ECO:0000256" key="2">
    <source>
        <dbReference type="SAM" id="MobiDB-lite"/>
    </source>
</evidence>
<name>A0ABR3PPZ1_9PEZI</name>
<proteinExistence type="inferred from homology"/>
<feature type="region of interest" description="Disordered" evidence="2">
    <location>
        <begin position="44"/>
        <end position="68"/>
    </location>
</feature>
<dbReference type="SMART" id="SM00960">
    <property type="entry name" value="Robl_LC7"/>
    <property type="match status" value="1"/>
</dbReference>
<dbReference type="Proteomes" id="UP001562354">
    <property type="component" value="Unassembled WGS sequence"/>
</dbReference>
<protein>
    <recommendedName>
        <fullName evidence="3">Roadblock/LAMTOR2 domain-containing protein</fullName>
    </recommendedName>
</protein>
<feature type="domain" description="Roadblock/LAMTOR2" evidence="3">
    <location>
        <begin position="6"/>
        <end position="124"/>
    </location>
</feature>
<comment type="caution">
    <text evidence="4">The sequence shown here is derived from an EMBL/GenBank/DDBJ whole genome shotgun (WGS) entry which is preliminary data.</text>
</comment>
<sequence length="129" mass="13803">MATEDSFSHLTRLAQKPGVRGTLILSRDTGAIVKASGLAFRDDSVDPESALSATTNGGEGEKEDGTQSTEDIARIVWNFAKAAGSMLQELNGPADDEVKLLRIRSKKMELVIVPDPKFIAVVIHDTPPA</sequence>
<dbReference type="Gene3D" id="3.30.450.30">
    <property type="entry name" value="Dynein light chain 2a, cytoplasmic"/>
    <property type="match status" value="1"/>
</dbReference>
<dbReference type="InterPro" id="IPR004942">
    <property type="entry name" value="Roadblock/LAMTOR2_dom"/>
</dbReference>
<keyword evidence="5" id="KW-1185">Reference proteome</keyword>
<evidence type="ECO:0000313" key="4">
    <source>
        <dbReference type="EMBL" id="KAL1311248.1"/>
    </source>
</evidence>
<comment type="similarity">
    <text evidence="1">Belongs to the GAMAD family.</text>
</comment>
<evidence type="ECO:0000259" key="3">
    <source>
        <dbReference type="SMART" id="SM00960"/>
    </source>
</evidence>